<dbReference type="EMBL" id="OX458333">
    <property type="protein sequence ID" value="CAI8823857.1"/>
    <property type="molecule type" value="Genomic_DNA"/>
</dbReference>
<protein>
    <submittedName>
        <fullName evidence="2">Uncharacterized protein</fullName>
    </submittedName>
</protein>
<gene>
    <name evidence="1" type="ORF">MSZNOR_2014</name>
    <name evidence="2" type="ORF">MSZNOR_4822</name>
</gene>
<keyword evidence="3" id="KW-1185">Reference proteome</keyword>
<evidence type="ECO:0000313" key="1">
    <source>
        <dbReference type="EMBL" id="CAI8823857.1"/>
    </source>
</evidence>
<evidence type="ECO:0000313" key="3">
    <source>
        <dbReference type="Proteomes" id="UP001162030"/>
    </source>
</evidence>
<dbReference type="EMBL" id="OX458333">
    <property type="protein sequence ID" value="CAI8968469.1"/>
    <property type="molecule type" value="Genomic_DNA"/>
</dbReference>
<name>A0ABM9I949_9GAMM</name>
<reference evidence="2 3" key="1">
    <citation type="submission" date="2023-03" db="EMBL/GenBank/DDBJ databases">
        <authorList>
            <person name="Pearce D."/>
        </authorList>
    </citation>
    <scope>NUCLEOTIDE SEQUENCE [LARGE SCALE GENOMIC DNA]</scope>
    <source>
        <strain evidence="2">Msz</strain>
    </source>
</reference>
<accession>A0ABM9I949</accession>
<dbReference type="Proteomes" id="UP001162030">
    <property type="component" value="Chromosome"/>
</dbReference>
<organism evidence="2 3">
    <name type="scientific">Methylocaldum szegediense</name>
    <dbReference type="NCBI Taxonomy" id="73780"/>
    <lineage>
        <taxon>Bacteria</taxon>
        <taxon>Pseudomonadati</taxon>
        <taxon>Pseudomonadota</taxon>
        <taxon>Gammaproteobacteria</taxon>
        <taxon>Methylococcales</taxon>
        <taxon>Methylococcaceae</taxon>
        <taxon>Methylocaldum</taxon>
    </lineage>
</organism>
<sequence>MLQWGEMVQLIRDVWASTSGDAKGKSWMVGGLCRLALIRVSLCGGLNLRGKCLVGLIFSDPPRKCLILKGLVGLVGLVGLSLTRLAKNF</sequence>
<evidence type="ECO:0000313" key="2">
    <source>
        <dbReference type="EMBL" id="CAI8968469.1"/>
    </source>
</evidence>
<proteinExistence type="predicted"/>